<organism evidence="2 3">
    <name type="scientific">Mycena albidolilacea</name>
    <dbReference type="NCBI Taxonomy" id="1033008"/>
    <lineage>
        <taxon>Eukaryota</taxon>
        <taxon>Fungi</taxon>
        <taxon>Dikarya</taxon>
        <taxon>Basidiomycota</taxon>
        <taxon>Agaricomycotina</taxon>
        <taxon>Agaricomycetes</taxon>
        <taxon>Agaricomycetidae</taxon>
        <taxon>Agaricales</taxon>
        <taxon>Marasmiineae</taxon>
        <taxon>Mycenaceae</taxon>
        <taxon>Mycena</taxon>
    </lineage>
</organism>
<dbReference type="EMBL" id="JARIHO010000005">
    <property type="protein sequence ID" value="KAJ7360808.1"/>
    <property type="molecule type" value="Genomic_DNA"/>
</dbReference>
<feature type="region of interest" description="Disordered" evidence="1">
    <location>
        <begin position="84"/>
        <end position="111"/>
    </location>
</feature>
<evidence type="ECO:0000256" key="1">
    <source>
        <dbReference type="SAM" id="MobiDB-lite"/>
    </source>
</evidence>
<evidence type="ECO:0000313" key="3">
    <source>
        <dbReference type="Proteomes" id="UP001218218"/>
    </source>
</evidence>
<gene>
    <name evidence="2" type="ORF">DFH08DRAFT_951457</name>
</gene>
<dbReference type="AlphaFoldDB" id="A0AAD7AJI4"/>
<name>A0AAD7AJI4_9AGAR</name>
<evidence type="ECO:0000313" key="2">
    <source>
        <dbReference type="EMBL" id="KAJ7360808.1"/>
    </source>
</evidence>
<keyword evidence="3" id="KW-1185">Reference proteome</keyword>
<proteinExistence type="predicted"/>
<comment type="caution">
    <text evidence="2">The sequence shown here is derived from an EMBL/GenBank/DDBJ whole genome shotgun (WGS) entry which is preliminary data.</text>
</comment>
<protein>
    <submittedName>
        <fullName evidence="2">Uncharacterized protein</fullName>
    </submittedName>
</protein>
<accession>A0AAD7AJI4</accession>
<sequence length="191" mass="21003">MNSLLVSTDSYLTDKQLCNHLESAMCHNLLDNYRANPITKAVDTTKLSLWLHEVKHIDNACLCGYNQMKAAVKEVEHKLNKHLAPTSENNRGLVKHPHLDGPSNSSSTSNNSVKCCPPLTEEEKIFDTNQGCCCCHFPFQMTHCSSGKTCPFPSANPYVRVTQKFVDAFCKGKGKENAPAAPAPATPTVLQ</sequence>
<dbReference type="Proteomes" id="UP001218218">
    <property type="component" value="Unassembled WGS sequence"/>
</dbReference>
<reference evidence="2" key="1">
    <citation type="submission" date="2023-03" db="EMBL/GenBank/DDBJ databases">
        <title>Massive genome expansion in bonnet fungi (Mycena s.s.) driven by repeated elements and novel gene families across ecological guilds.</title>
        <authorList>
            <consortium name="Lawrence Berkeley National Laboratory"/>
            <person name="Harder C.B."/>
            <person name="Miyauchi S."/>
            <person name="Viragh M."/>
            <person name="Kuo A."/>
            <person name="Thoen E."/>
            <person name="Andreopoulos B."/>
            <person name="Lu D."/>
            <person name="Skrede I."/>
            <person name="Drula E."/>
            <person name="Henrissat B."/>
            <person name="Morin E."/>
            <person name="Kohler A."/>
            <person name="Barry K."/>
            <person name="LaButti K."/>
            <person name="Morin E."/>
            <person name="Salamov A."/>
            <person name="Lipzen A."/>
            <person name="Mereny Z."/>
            <person name="Hegedus B."/>
            <person name="Baldrian P."/>
            <person name="Stursova M."/>
            <person name="Weitz H."/>
            <person name="Taylor A."/>
            <person name="Grigoriev I.V."/>
            <person name="Nagy L.G."/>
            <person name="Martin F."/>
            <person name="Kauserud H."/>
        </authorList>
    </citation>
    <scope>NUCLEOTIDE SEQUENCE</scope>
    <source>
        <strain evidence="2">CBHHK002</strain>
    </source>
</reference>